<accession>K6V175</accession>
<dbReference type="InterPro" id="IPR025110">
    <property type="entry name" value="AMP-bd_C"/>
</dbReference>
<evidence type="ECO:0000313" key="2">
    <source>
        <dbReference type="EMBL" id="GAB89663.1"/>
    </source>
</evidence>
<dbReference type="InterPro" id="IPR045851">
    <property type="entry name" value="AMP-bd_C_sf"/>
</dbReference>
<gene>
    <name evidence="2" type="ORF">GORHZ_069_00420</name>
</gene>
<name>K6V175_9ACTN</name>
<feature type="domain" description="AMP-binding enzyme C-terminal" evidence="1">
    <location>
        <begin position="65"/>
        <end position="102"/>
    </location>
</feature>
<evidence type="ECO:0000259" key="1">
    <source>
        <dbReference type="Pfam" id="PF13193"/>
    </source>
</evidence>
<dbReference type="Proteomes" id="UP000008363">
    <property type="component" value="Unassembled WGS sequence"/>
</dbReference>
<dbReference type="STRING" id="1108045.GORHZ_069_00420"/>
<dbReference type="SUPFAM" id="SSF56801">
    <property type="entry name" value="Acetyl-CoA synthetase-like"/>
    <property type="match status" value="1"/>
</dbReference>
<dbReference type="AlphaFoldDB" id="K6V175"/>
<keyword evidence="3" id="KW-1185">Reference proteome</keyword>
<dbReference type="Gene3D" id="3.30.300.30">
    <property type="match status" value="1"/>
</dbReference>
<organism evidence="2 3">
    <name type="scientific">Gordonia rhizosphera NBRC 16068</name>
    <dbReference type="NCBI Taxonomy" id="1108045"/>
    <lineage>
        <taxon>Bacteria</taxon>
        <taxon>Bacillati</taxon>
        <taxon>Actinomycetota</taxon>
        <taxon>Actinomycetes</taxon>
        <taxon>Mycobacteriales</taxon>
        <taxon>Gordoniaceae</taxon>
        <taxon>Gordonia</taxon>
    </lineage>
</organism>
<dbReference type="GO" id="GO:0016874">
    <property type="term" value="F:ligase activity"/>
    <property type="evidence" value="ECO:0007669"/>
    <property type="project" value="UniProtKB-KW"/>
</dbReference>
<comment type="caution">
    <text evidence="2">The sequence shown here is derived from an EMBL/GenBank/DDBJ whole genome shotgun (WGS) entry which is preliminary data.</text>
</comment>
<reference evidence="2 3" key="1">
    <citation type="submission" date="2012-08" db="EMBL/GenBank/DDBJ databases">
        <title>Whole genome shotgun sequence of Gordonia rhizosphera NBRC 16068.</title>
        <authorList>
            <person name="Takarada H."/>
            <person name="Isaki S."/>
            <person name="Hosoyama A."/>
            <person name="Tsuchikane K."/>
            <person name="Katsumata H."/>
            <person name="Baba S."/>
            <person name="Ohji S."/>
            <person name="Yamazaki S."/>
            <person name="Fujita N."/>
        </authorList>
    </citation>
    <scope>NUCLEOTIDE SEQUENCE [LARGE SCALE GENOMIC DNA]</scope>
    <source>
        <strain evidence="2 3">NBRC 16068</strain>
    </source>
</reference>
<dbReference type="Pfam" id="PF13193">
    <property type="entry name" value="AMP-binding_C"/>
    <property type="match status" value="1"/>
</dbReference>
<evidence type="ECO:0000313" key="3">
    <source>
        <dbReference type="Proteomes" id="UP000008363"/>
    </source>
</evidence>
<protein>
    <submittedName>
        <fullName evidence="2">Putative fatty-acid--CoA ligase</fullName>
    </submittedName>
</protein>
<dbReference type="eggNOG" id="COG0318">
    <property type="taxonomic scope" value="Bacteria"/>
</dbReference>
<keyword evidence="2" id="KW-0436">Ligase</keyword>
<sequence length="111" mass="12177">MLLMAVAPMTLAHHALKTPTKTAIVMGAAGETATFEELEVRSRTLARALRDVIISGGVNIYPQETENALAAELMAHARARIAGYKCPRAVDFVDELPRETSGTLFKRRLRE</sequence>
<dbReference type="EMBL" id="BAHC01000069">
    <property type="protein sequence ID" value="GAB89663.1"/>
    <property type="molecule type" value="Genomic_DNA"/>
</dbReference>
<proteinExistence type="predicted"/>